<dbReference type="Pfam" id="PF07992">
    <property type="entry name" value="Pyr_redox_2"/>
    <property type="match status" value="1"/>
</dbReference>
<evidence type="ECO:0000256" key="6">
    <source>
        <dbReference type="PIRSR" id="PIRSR000350-4"/>
    </source>
</evidence>
<keyword evidence="10" id="KW-1185">Reference proteome</keyword>
<evidence type="ECO:0000259" key="7">
    <source>
        <dbReference type="Pfam" id="PF02852"/>
    </source>
</evidence>
<dbReference type="PIRSF" id="PIRSF000350">
    <property type="entry name" value="Mercury_reductase_MerA"/>
    <property type="match status" value="1"/>
</dbReference>
<dbReference type="Gene3D" id="3.30.390.30">
    <property type="match status" value="1"/>
</dbReference>
<dbReference type="InterPro" id="IPR001100">
    <property type="entry name" value="Pyr_nuc-diS_OxRdtase"/>
</dbReference>
<dbReference type="Proteomes" id="UP000054911">
    <property type="component" value="Unassembled WGS sequence"/>
</dbReference>
<keyword evidence="3 5" id="KW-0274">FAD</keyword>
<feature type="binding site" evidence="5">
    <location>
        <position position="52"/>
    </location>
    <ligand>
        <name>FAD</name>
        <dbReference type="ChEBI" id="CHEBI:57692"/>
    </ligand>
</feature>
<feature type="binding site" evidence="5">
    <location>
        <position position="311"/>
    </location>
    <ligand>
        <name>FAD</name>
        <dbReference type="ChEBI" id="CHEBI:57692"/>
    </ligand>
</feature>
<feature type="binding site" evidence="5">
    <location>
        <begin position="142"/>
        <end position="144"/>
    </location>
    <ligand>
        <name>FAD</name>
        <dbReference type="ChEBI" id="CHEBI:57692"/>
    </ligand>
</feature>
<organism evidence="9 10">
    <name type="scientific">Caballeronia pedi</name>
    <dbReference type="NCBI Taxonomy" id="1777141"/>
    <lineage>
        <taxon>Bacteria</taxon>
        <taxon>Pseudomonadati</taxon>
        <taxon>Pseudomonadota</taxon>
        <taxon>Betaproteobacteria</taxon>
        <taxon>Burkholderiales</taxon>
        <taxon>Burkholderiaceae</taxon>
        <taxon>Caballeronia</taxon>
    </lineage>
</organism>
<evidence type="ECO:0000256" key="3">
    <source>
        <dbReference type="ARBA" id="ARBA00022827"/>
    </source>
</evidence>
<dbReference type="EMBL" id="FCOE02000036">
    <property type="protein sequence ID" value="SAK92739.1"/>
    <property type="molecule type" value="Genomic_DNA"/>
</dbReference>
<dbReference type="SUPFAM" id="SSF55424">
    <property type="entry name" value="FAD/NAD-linked reductases, dimerisation (C-terminal) domain"/>
    <property type="match status" value="1"/>
</dbReference>
<dbReference type="PRINTS" id="PR00411">
    <property type="entry name" value="PNDRDTASEI"/>
</dbReference>
<dbReference type="InterPro" id="IPR004099">
    <property type="entry name" value="Pyr_nucl-diS_OxRdtase_dimer"/>
</dbReference>
<evidence type="ECO:0000313" key="9">
    <source>
        <dbReference type="EMBL" id="SAK92739.1"/>
    </source>
</evidence>
<evidence type="ECO:0000259" key="8">
    <source>
        <dbReference type="Pfam" id="PF07992"/>
    </source>
</evidence>
<dbReference type="InterPro" id="IPR023753">
    <property type="entry name" value="FAD/NAD-binding_dom"/>
</dbReference>
<comment type="caution">
    <text evidence="9">The sequence shown here is derived from an EMBL/GenBank/DDBJ whole genome shotgun (WGS) entry which is preliminary data.</text>
</comment>
<gene>
    <name evidence="9" type="ORF">AWB80_06722</name>
</gene>
<dbReference type="Gene3D" id="1.10.287.990">
    <property type="entry name" value="Fe,Mn superoxide dismutase (SOD) domain"/>
    <property type="match status" value="1"/>
</dbReference>
<proteinExistence type="inferred from homology"/>
<dbReference type="PRINTS" id="PR00368">
    <property type="entry name" value="FADPNR"/>
</dbReference>
<accession>A0A158DDT0</accession>
<feature type="disulfide bond" description="Redox-active" evidence="6">
    <location>
        <begin position="43"/>
        <end position="48"/>
    </location>
</feature>
<keyword evidence="5" id="KW-0547">Nucleotide-binding</keyword>
<dbReference type="InterPro" id="IPR036324">
    <property type="entry name" value="Mn/Fe_SOD_N_sf"/>
</dbReference>
<dbReference type="InterPro" id="IPR036188">
    <property type="entry name" value="FAD/NAD-bd_sf"/>
</dbReference>
<comment type="similarity">
    <text evidence="1">Belongs to the class-I pyridine nucleotide-disulfide oxidoreductase family.</text>
</comment>
<dbReference type="SUPFAM" id="SSF51905">
    <property type="entry name" value="FAD/NAD(P)-binding domain"/>
    <property type="match status" value="1"/>
</dbReference>
<dbReference type="RefSeq" id="WP_061179008.1">
    <property type="nucleotide sequence ID" value="NZ_FCOE02000036.1"/>
</dbReference>
<dbReference type="STRING" id="1777141.AWB80_06722"/>
<evidence type="ECO:0000313" key="10">
    <source>
        <dbReference type="Proteomes" id="UP000054911"/>
    </source>
</evidence>
<comment type="cofactor">
    <cofactor evidence="5">
        <name>FAD</name>
        <dbReference type="ChEBI" id="CHEBI:57692"/>
    </cofactor>
    <text evidence="5">Binds 1 FAD per subunit.</text>
</comment>
<evidence type="ECO:0000256" key="1">
    <source>
        <dbReference type="ARBA" id="ARBA00007532"/>
    </source>
</evidence>
<feature type="active site" description="Proton acceptor" evidence="4">
    <location>
        <position position="443"/>
    </location>
</feature>
<feature type="domain" description="Pyridine nucleotide-disulphide oxidoreductase dimerisation" evidence="7">
    <location>
        <begin position="350"/>
        <end position="453"/>
    </location>
</feature>
<dbReference type="InterPro" id="IPR016156">
    <property type="entry name" value="FAD/NAD-linked_Rdtase_dimer_sf"/>
</dbReference>
<name>A0A158DDT0_9BURK</name>
<dbReference type="GO" id="GO:0003955">
    <property type="term" value="F:NAD(P)H dehydrogenase (quinone) activity"/>
    <property type="evidence" value="ECO:0007669"/>
    <property type="project" value="TreeGrafter"/>
</dbReference>
<evidence type="ECO:0000256" key="4">
    <source>
        <dbReference type="PIRSR" id="PIRSR000350-2"/>
    </source>
</evidence>
<evidence type="ECO:0000256" key="2">
    <source>
        <dbReference type="ARBA" id="ARBA00022630"/>
    </source>
</evidence>
<reference evidence="9" key="1">
    <citation type="submission" date="2016-01" db="EMBL/GenBank/DDBJ databases">
        <authorList>
            <person name="Peeters C."/>
        </authorList>
    </citation>
    <scope>NUCLEOTIDE SEQUENCE [LARGE SCALE GENOMIC DNA]</scope>
    <source>
        <strain evidence="9">LMG 29323</strain>
    </source>
</reference>
<keyword evidence="2" id="KW-0285">Flavoprotein</keyword>
<protein>
    <submittedName>
        <fullName evidence="9">Dihydrolipoamide dehydrogenase</fullName>
    </submittedName>
</protein>
<evidence type="ECO:0000256" key="5">
    <source>
        <dbReference type="PIRSR" id="PIRSR000350-3"/>
    </source>
</evidence>
<dbReference type="Pfam" id="PF02852">
    <property type="entry name" value="Pyr_redox_dim"/>
    <property type="match status" value="1"/>
</dbReference>
<sequence>MNTIHTDVAIIGAGSAGLSAYRAAKAAGASAILIEGGAHGTTCARVGCMPSKLLIAAADAAYHAAHGAAFGVHVDGAVRIDGREVMARVKRERDRFVGFVVAGVDAMPDADKLTGYARFIDDNLLQVGDHTRVHAKSVVIATGSSPVMPAMYRALGDRAVINDDVFAWDDLPKRVAVIGAGVIGLELGQALARLGVRVSVLGARGRVGPLTDPDVRAYAQRVFSEAFHFEPRAQVESAVREGDEVRVRYVSSEGKLIEDTFDYVLVAAGRKPNVGGLALHDTSLELDDDGLPVYDALTLQAGTHPVFIAGDANGVLPLLHEAADEGRAAGTNAARYPHVEPVERRAPIAIAFTDPGIAMVGARHVDLAADSFVTGEVSFEDQGRSRVMLRNRGLMHVYVHRGSRRFVGAEWIGPDAEHIAHLLAWGLQMKLTVDEMLRMPFYHPVVEEGLRTALRDAASKLM</sequence>
<dbReference type="NCBIfam" id="NF004939">
    <property type="entry name" value="PRK06292.1-1"/>
    <property type="match status" value="1"/>
</dbReference>
<dbReference type="Gene3D" id="3.50.50.60">
    <property type="entry name" value="FAD/NAD(P)-binding domain"/>
    <property type="match status" value="2"/>
</dbReference>
<dbReference type="AlphaFoldDB" id="A0A158DDT0"/>
<feature type="domain" description="FAD/NAD(P)-binding" evidence="8">
    <location>
        <begin position="7"/>
        <end position="326"/>
    </location>
</feature>
<dbReference type="PANTHER" id="PTHR43014">
    <property type="entry name" value="MERCURIC REDUCTASE"/>
    <property type="match status" value="1"/>
</dbReference>
<feature type="binding site" evidence="5">
    <location>
        <position position="269"/>
    </location>
    <ligand>
        <name>NAD(+)</name>
        <dbReference type="ChEBI" id="CHEBI:57540"/>
    </ligand>
</feature>
<dbReference type="OrthoDB" id="178496at2"/>
<dbReference type="PANTHER" id="PTHR43014:SF4">
    <property type="entry name" value="PYRIDINE NUCLEOTIDE-DISULFIDE OXIDOREDUCTASE RCLA-RELATED"/>
    <property type="match status" value="1"/>
</dbReference>
<dbReference type="GO" id="GO:0050660">
    <property type="term" value="F:flavin adenine dinucleotide binding"/>
    <property type="evidence" value="ECO:0007669"/>
    <property type="project" value="TreeGrafter"/>
</dbReference>
<feature type="binding site" evidence="5">
    <location>
        <begin position="179"/>
        <end position="186"/>
    </location>
    <ligand>
        <name>NAD(+)</name>
        <dbReference type="ChEBI" id="CHEBI:57540"/>
    </ligand>
</feature>
<keyword evidence="5" id="KW-0520">NAD</keyword>